<dbReference type="Gene3D" id="3.40.1550.10">
    <property type="entry name" value="CheC-like"/>
    <property type="match status" value="1"/>
</dbReference>
<dbReference type="SUPFAM" id="SSF103039">
    <property type="entry name" value="CheC-like"/>
    <property type="match status" value="1"/>
</dbReference>
<dbReference type="AlphaFoldDB" id="A0A0F3GID1"/>
<dbReference type="GO" id="GO:0006935">
    <property type="term" value="P:chemotaxis"/>
    <property type="evidence" value="ECO:0007669"/>
    <property type="project" value="UniProtKB-KW"/>
</dbReference>
<proteinExistence type="predicted"/>
<gene>
    <name evidence="2" type="ORF">MBAV_006159</name>
</gene>
<dbReference type="EMBL" id="LACI01002618">
    <property type="protein sequence ID" value="KJU81646.1"/>
    <property type="molecule type" value="Genomic_DNA"/>
</dbReference>
<sequence length="105" mass="11735">MNNFNEDEYDFLKEVFNLAMGQAASGLAVLLNSFVDMVVPEIEIVQAEKVVDVIIVDACRWNNEPVTVTRQTFYLDNIADGGFTTVPYHKGNDISPNLAKKDSYS</sequence>
<accession>A0A0F3GID1</accession>
<protein>
    <submittedName>
        <fullName evidence="2">Chemotaxis protein CheC, inhibitor of MCP methylation</fullName>
    </submittedName>
</protein>
<keyword evidence="1" id="KW-0145">Chemotaxis</keyword>
<comment type="caution">
    <text evidence="2">The sequence shown here is derived from an EMBL/GenBank/DDBJ whole genome shotgun (WGS) entry which is preliminary data.</text>
</comment>
<name>A0A0F3GID1_9BACT</name>
<organism evidence="2 3">
    <name type="scientific">Candidatus Magnetobacterium bavaricum</name>
    <dbReference type="NCBI Taxonomy" id="29290"/>
    <lineage>
        <taxon>Bacteria</taxon>
        <taxon>Pseudomonadati</taxon>
        <taxon>Nitrospirota</taxon>
        <taxon>Thermodesulfovibrionia</taxon>
        <taxon>Thermodesulfovibrionales</taxon>
        <taxon>Candidatus Magnetobacteriaceae</taxon>
        <taxon>Candidatus Magnetobacterium</taxon>
    </lineage>
</organism>
<keyword evidence="3" id="KW-1185">Reference proteome</keyword>
<dbReference type="InterPro" id="IPR028976">
    <property type="entry name" value="CheC-like_sf"/>
</dbReference>
<evidence type="ECO:0000256" key="1">
    <source>
        <dbReference type="ARBA" id="ARBA00022500"/>
    </source>
</evidence>
<dbReference type="Proteomes" id="UP000033423">
    <property type="component" value="Unassembled WGS sequence"/>
</dbReference>
<evidence type="ECO:0000313" key="2">
    <source>
        <dbReference type="EMBL" id="KJU81646.1"/>
    </source>
</evidence>
<evidence type="ECO:0000313" key="3">
    <source>
        <dbReference type="Proteomes" id="UP000033423"/>
    </source>
</evidence>
<reference evidence="2 3" key="1">
    <citation type="submission" date="2015-02" db="EMBL/GenBank/DDBJ databases">
        <title>Single-cell genomics of uncultivated deep-branching MTB reveals a conserved set of magnetosome genes.</title>
        <authorList>
            <person name="Kolinko S."/>
            <person name="Richter M."/>
            <person name="Glockner F.O."/>
            <person name="Brachmann A."/>
            <person name="Schuler D."/>
        </authorList>
    </citation>
    <scope>NUCLEOTIDE SEQUENCE [LARGE SCALE GENOMIC DNA]</scope>
    <source>
        <strain evidence="2">TM-1</strain>
    </source>
</reference>